<evidence type="ECO:0000313" key="1">
    <source>
        <dbReference type="EMBL" id="KZS01598.1"/>
    </source>
</evidence>
<keyword evidence="2" id="KW-1185">Reference proteome</keyword>
<dbReference type="OrthoDB" id="6377591at2759"/>
<comment type="caution">
    <text evidence="1">The sequence shown here is derived from an EMBL/GenBank/DDBJ whole genome shotgun (WGS) entry which is preliminary data.</text>
</comment>
<dbReference type="AlphaFoldDB" id="A0A164ITG8"/>
<dbReference type="Proteomes" id="UP000076858">
    <property type="component" value="Unassembled WGS sequence"/>
</dbReference>
<reference evidence="1 2" key="1">
    <citation type="submission" date="2016-03" db="EMBL/GenBank/DDBJ databases">
        <title>EvidentialGene: Evidence-directed Construction of Genes on Genomes.</title>
        <authorList>
            <person name="Gilbert D.G."/>
            <person name="Choi J.-H."/>
            <person name="Mockaitis K."/>
            <person name="Colbourne J."/>
            <person name="Pfrender M."/>
        </authorList>
    </citation>
    <scope>NUCLEOTIDE SEQUENCE [LARGE SCALE GENOMIC DNA]</scope>
    <source>
        <strain evidence="1 2">Xinb3</strain>
        <tissue evidence="1">Complete organism</tissue>
    </source>
</reference>
<dbReference type="EMBL" id="LRGB01006522">
    <property type="protein sequence ID" value="KZS01598.1"/>
    <property type="molecule type" value="Genomic_DNA"/>
</dbReference>
<gene>
    <name evidence="1" type="ORF">APZ42_001698</name>
</gene>
<proteinExistence type="predicted"/>
<organism evidence="1 2">
    <name type="scientific">Daphnia magna</name>
    <dbReference type="NCBI Taxonomy" id="35525"/>
    <lineage>
        <taxon>Eukaryota</taxon>
        <taxon>Metazoa</taxon>
        <taxon>Ecdysozoa</taxon>
        <taxon>Arthropoda</taxon>
        <taxon>Crustacea</taxon>
        <taxon>Branchiopoda</taxon>
        <taxon>Diplostraca</taxon>
        <taxon>Cladocera</taxon>
        <taxon>Anomopoda</taxon>
        <taxon>Daphniidae</taxon>
        <taxon>Daphnia</taxon>
    </lineage>
</organism>
<feature type="non-terminal residue" evidence="1">
    <location>
        <position position="1"/>
    </location>
</feature>
<name>A0A164ITG8_9CRUS</name>
<evidence type="ECO:0000313" key="2">
    <source>
        <dbReference type="Proteomes" id="UP000076858"/>
    </source>
</evidence>
<feature type="non-terminal residue" evidence="1">
    <location>
        <position position="204"/>
    </location>
</feature>
<sequence>KCNAIGHFKAICDAKAKMAAIYVNQVSSAKDDTVTVSITARGEPATEVRTLPDTGSTFDAIPPSVYHRQFQDVPLDVGIHAETATGNHIKSLGSFQGQVDWKANDGSSRPVQSTVHVLENLRQPVLSNPTQQKLGMIPVDYPNIRVHQVSTTRPSDEQIARDLSKLMAERLNMFDGICRVMDCEPVRNIAEPLIPMFEEELINQ</sequence>
<accession>A0A164ITG8</accession>
<protein>
    <submittedName>
        <fullName evidence="1">Uncharacterized protein</fullName>
    </submittedName>
</protein>